<dbReference type="Proteomes" id="UP000002424">
    <property type="component" value="Chromosome"/>
</dbReference>
<dbReference type="HOGENOM" id="CLU_1802125_0_0_6"/>
<name>C1DLL2_AZOVD</name>
<proteinExistence type="predicted"/>
<dbReference type="AlphaFoldDB" id="C1DLL2"/>
<dbReference type="EMBL" id="CP001157">
    <property type="protein sequence ID" value="ACO76960.1"/>
    <property type="molecule type" value="Genomic_DNA"/>
</dbReference>
<evidence type="ECO:0000313" key="3">
    <source>
        <dbReference type="Proteomes" id="UP000002424"/>
    </source>
</evidence>
<protein>
    <submittedName>
        <fullName evidence="2">Uncharacterized protein</fullName>
    </submittedName>
</protein>
<evidence type="ECO:0000256" key="1">
    <source>
        <dbReference type="SAM" id="MobiDB-lite"/>
    </source>
</evidence>
<dbReference type="KEGG" id="avn:Avin_07100"/>
<sequence>MCPRASGLSCRAARRWRRPAGSRLENGRGTDRCRRRFGAAEASSNPLDGSKGYLPGRPLGGGSGHHSGRSAPRDRQAGSGAADFRPGGARPPAGVMGIAIRGLSLDLLLANEVCYHLRIDSDGPVAMAATRLMSLPCGRFMNS</sequence>
<reference evidence="2 3" key="1">
    <citation type="journal article" date="2009" name="J. Bacteriol.">
        <title>Genome sequence of Azotobacter vinelandii, an obligate aerobe specialized to support diverse anaerobic metabolic processes.</title>
        <authorList>
            <person name="Setubal J.C."/>
            <person name="dos Santos P."/>
            <person name="Goldman B.S."/>
            <person name="Ertesvag H."/>
            <person name="Espin G."/>
            <person name="Rubio L.M."/>
            <person name="Valla S."/>
            <person name="Almeida N.F."/>
            <person name="Balasubramanian D."/>
            <person name="Cromes L."/>
            <person name="Curatti L."/>
            <person name="Du Z."/>
            <person name="Godsy E."/>
            <person name="Goodner B."/>
            <person name="Hellner-Burris K."/>
            <person name="Hernandez J.A."/>
            <person name="Houmiel K."/>
            <person name="Imperial J."/>
            <person name="Kennedy C."/>
            <person name="Larson T.J."/>
            <person name="Latreille P."/>
            <person name="Ligon L.S."/>
            <person name="Lu J."/>
            <person name="Maerk M."/>
            <person name="Miller N.M."/>
            <person name="Norton S."/>
            <person name="O'Carroll I.P."/>
            <person name="Paulsen I."/>
            <person name="Raulfs E.C."/>
            <person name="Roemer R."/>
            <person name="Rosser J."/>
            <person name="Segura D."/>
            <person name="Slater S."/>
            <person name="Stricklin S.L."/>
            <person name="Studholme D.J."/>
            <person name="Sun J."/>
            <person name="Viana C.J."/>
            <person name="Wallin E."/>
            <person name="Wang B."/>
            <person name="Wheeler C."/>
            <person name="Zhu H."/>
            <person name="Dean D.R."/>
            <person name="Dixon R."/>
            <person name="Wood D."/>
        </authorList>
    </citation>
    <scope>NUCLEOTIDE SEQUENCE [LARGE SCALE GENOMIC DNA]</scope>
    <source>
        <strain evidence="3">DJ / ATCC BAA-1303</strain>
    </source>
</reference>
<gene>
    <name evidence="2" type="ordered locus">Avin_07100</name>
</gene>
<dbReference type="STRING" id="322710.Avin_07100"/>
<organism evidence="2 3">
    <name type="scientific">Azotobacter vinelandii (strain DJ / ATCC BAA-1303)</name>
    <dbReference type="NCBI Taxonomy" id="322710"/>
    <lineage>
        <taxon>Bacteria</taxon>
        <taxon>Pseudomonadati</taxon>
        <taxon>Pseudomonadota</taxon>
        <taxon>Gammaproteobacteria</taxon>
        <taxon>Pseudomonadales</taxon>
        <taxon>Pseudomonadaceae</taxon>
        <taxon>Azotobacter</taxon>
    </lineage>
</organism>
<feature type="region of interest" description="Disordered" evidence="1">
    <location>
        <begin position="21"/>
        <end position="90"/>
    </location>
</feature>
<dbReference type="EnsemblBacteria" id="ACO76960">
    <property type="protein sequence ID" value="ACO76960"/>
    <property type="gene ID" value="Avin_07100"/>
</dbReference>
<keyword evidence="3" id="KW-1185">Reference proteome</keyword>
<accession>C1DLL2</accession>
<evidence type="ECO:0000313" key="2">
    <source>
        <dbReference type="EMBL" id="ACO76960.1"/>
    </source>
</evidence>